<dbReference type="InterPro" id="IPR013783">
    <property type="entry name" value="Ig-like_fold"/>
</dbReference>
<keyword evidence="2" id="KW-0964">Secreted</keyword>
<evidence type="ECO:0000256" key="3">
    <source>
        <dbReference type="ARBA" id="ARBA00022729"/>
    </source>
</evidence>
<feature type="non-terminal residue" evidence="5">
    <location>
        <position position="282"/>
    </location>
</feature>
<protein>
    <recommendedName>
        <fullName evidence="4">SD-repeat containing protein B domain-containing protein</fullName>
    </recommendedName>
</protein>
<keyword evidence="3" id="KW-0732">Signal</keyword>
<name>X1CAI1_9ZZZZ</name>
<dbReference type="AlphaFoldDB" id="X1CAI1"/>
<dbReference type="PANTHER" id="PTHR23303">
    <property type="entry name" value="CARBOXYPEPTIDASE REGULATORY REGION-CONTAINING"/>
    <property type="match status" value="1"/>
</dbReference>
<dbReference type="GO" id="GO:0005576">
    <property type="term" value="C:extracellular region"/>
    <property type="evidence" value="ECO:0007669"/>
    <property type="project" value="UniProtKB-SubCell"/>
</dbReference>
<reference evidence="5" key="1">
    <citation type="journal article" date="2014" name="Front. Microbiol.">
        <title>High frequency of phylogenetically diverse reductive dehalogenase-homologous genes in deep subseafloor sedimentary metagenomes.</title>
        <authorList>
            <person name="Kawai M."/>
            <person name="Futagami T."/>
            <person name="Toyoda A."/>
            <person name="Takaki Y."/>
            <person name="Nishi S."/>
            <person name="Hori S."/>
            <person name="Arai W."/>
            <person name="Tsubouchi T."/>
            <person name="Morono Y."/>
            <person name="Uchiyama I."/>
            <person name="Ito T."/>
            <person name="Fujiyama A."/>
            <person name="Inagaki F."/>
            <person name="Takami H."/>
        </authorList>
    </citation>
    <scope>NUCLEOTIDE SEQUENCE</scope>
    <source>
        <strain evidence="5">Expedition CK06-06</strain>
    </source>
</reference>
<dbReference type="Pfam" id="PF17210">
    <property type="entry name" value="SdrD_B"/>
    <property type="match status" value="2"/>
</dbReference>
<evidence type="ECO:0000256" key="2">
    <source>
        <dbReference type="ARBA" id="ARBA00022525"/>
    </source>
</evidence>
<gene>
    <name evidence="5" type="ORF">S01H4_44720</name>
</gene>
<comment type="caution">
    <text evidence="5">The sequence shown here is derived from an EMBL/GenBank/DDBJ whole genome shotgun (WGS) entry which is preliminary data.</text>
</comment>
<evidence type="ECO:0000256" key="1">
    <source>
        <dbReference type="ARBA" id="ARBA00004613"/>
    </source>
</evidence>
<dbReference type="EMBL" id="BART01024825">
    <property type="protein sequence ID" value="GAG93368.1"/>
    <property type="molecule type" value="Genomic_DNA"/>
</dbReference>
<evidence type="ECO:0000259" key="4">
    <source>
        <dbReference type="Pfam" id="PF17210"/>
    </source>
</evidence>
<dbReference type="SUPFAM" id="SSF117074">
    <property type="entry name" value="Hypothetical protein PA1324"/>
    <property type="match status" value="2"/>
</dbReference>
<dbReference type="Gene3D" id="2.60.40.10">
    <property type="entry name" value="Immunoglobulins"/>
    <property type="match status" value="2"/>
</dbReference>
<accession>X1CAI1</accession>
<proteinExistence type="predicted"/>
<dbReference type="InterPro" id="IPR051417">
    <property type="entry name" value="SDr/BOS_complex"/>
</dbReference>
<feature type="domain" description="SD-repeat containing protein B" evidence="4">
    <location>
        <begin position="62"/>
        <end position="138"/>
    </location>
</feature>
<evidence type="ECO:0000313" key="5">
    <source>
        <dbReference type="EMBL" id="GAG93368.1"/>
    </source>
</evidence>
<organism evidence="5">
    <name type="scientific">marine sediment metagenome</name>
    <dbReference type="NCBI Taxonomy" id="412755"/>
    <lineage>
        <taxon>unclassified sequences</taxon>
        <taxon>metagenomes</taxon>
        <taxon>ecological metagenomes</taxon>
    </lineage>
</organism>
<feature type="domain" description="SD-repeat containing protein B" evidence="4">
    <location>
        <begin position="168"/>
        <end position="232"/>
    </location>
</feature>
<sequence>QAVVVCDPPISKVEVFETVKDGWTQTFPSFDKYVINFVPGQPVEGVNFGNYQQDPGSIHGLKFNDRNGNGRRDAGEEGLASWAIGLRGQTVAGASIDRGAVTDGDGRYSFLAVPAGLYLVVEVSQTGWLQTFPRTGFHTAVVEPGSTVNGMDFGNGRAPSNEIHGIKYYDRNGNGRRDEGEEPLESWEVFLGSSQGVSVTKTDSDGSYQFNNLPPDTYYLNEEQRDGWRQTAGCLESSQALGQPPQCRFQWGDFLSFSSISAQVDFGNWEPGPGSIHGLKWR</sequence>
<comment type="subcellular location">
    <subcellularLocation>
        <location evidence="1">Secreted</location>
    </subcellularLocation>
</comment>
<feature type="non-terminal residue" evidence="5">
    <location>
        <position position="1"/>
    </location>
</feature>
<dbReference type="PANTHER" id="PTHR23303:SF15">
    <property type="entry name" value="COLOSSIN-A"/>
    <property type="match status" value="1"/>
</dbReference>
<dbReference type="InterPro" id="IPR033764">
    <property type="entry name" value="Sdr_B"/>
</dbReference>